<gene>
    <name evidence="6" type="ORF">BMG03_16750</name>
</gene>
<evidence type="ECO:0000313" key="7">
    <source>
        <dbReference type="Proteomes" id="UP000185622"/>
    </source>
</evidence>
<evidence type="ECO:0000256" key="3">
    <source>
        <dbReference type="PROSITE-ProRule" id="PRU00169"/>
    </source>
</evidence>
<protein>
    <recommendedName>
        <fullName evidence="1">diguanylate cyclase</fullName>
        <ecNumber evidence="1">2.7.7.65</ecNumber>
    </recommendedName>
</protein>
<dbReference type="EC" id="2.7.7.65" evidence="1"/>
<feature type="domain" description="Response regulatory" evidence="4">
    <location>
        <begin position="4"/>
        <end position="120"/>
    </location>
</feature>
<organism evidence="6 7">
    <name type="scientific">Thioclava nitratireducens</name>
    <dbReference type="NCBI Taxonomy" id="1915078"/>
    <lineage>
        <taxon>Bacteria</taxon>
        <taxon>Pseudomonadati</taxon>
        <taxon>Pseudomonadota</taxon>
        <taxon>Alphaproteobacteria</taxon>
        <taxon>Rhodobacterales</taxon>
        <taxon>Paracoccaceae</taxon>
        <taxon>Thioclava</taxon>
    </lineage>
</organism>
<dbReference type="PROSITE" id="PS50887">
    <property type="entry name" value="GGDEF"/>
    <property type="match status" value="1"/>
</dbReference>
<dbReference type="InterPro" id="IPR043128">
    <property type="entry name" value="Rev_trsase/Diguanyl_cyclase"/>
</dbReference>
<dbReference type="NCBIfam" id="TIGR00254">
    <property type="entry name" value="GGDEF"/>
    <property type="match status" value="1"/>
</dbReference>
<dbReference type="CDD" id="cd01949">
    <property type="entry name" value="GGDEF"/>
    <property type="match status" value="1"/>
</dbReference>
<dbReference type="PROSITE" id="PS50110">
    <property type="entry name" value="RESPONSE_REGULATORY"/>
    <property type="match status" value="1"/>
</dbReference>
<evidence type="ECO:0000256" key="1">
    <source>
        <dbReference type="ARBA" id="ARBA00012528"/>
    </source>
</evidence>
<dbReference type="InterPro" id="IPR001789">
    <property type="entry name" value="Sig_transdc_resp-reg_receiver"/>
</dbReference>
<dbReference type="InterPro" id="IPR011006">
    <property type="entry name" value="CheY-like_superfamily"/>
</dbReference>
<dbReference type="Pfam" id="PF00072">
    <property type="entry name" value="Response_reg"/>
    <property type="match status" value="1"/>
</dbReference>
<evidence type="ECO:0000259" key="4">
    <source>
        <dbReference type="PROSITE" id="PS50110"/>
    </source>
</evidence>
<keyword evidence="7" id="KW-1185">Reference proteome</keyword>
<keyword evidence="3" id="KW-0597">Phosphoprotein</keyword>
<dbReference type="SUPFAM" id="SSF55073">
    <property type="entry name" value="Nucleotide cyclase"/>
    <property type="match status" value="1"/>
</dbReference>
<dbReference type="Gene3D" id="3.40.50.2300">
    <property type="match status" value="1"/>
</dbReference>
<proteinExistence type="predicted"/>
<dbReference type="Gene3D" id="3.30.70.270">
    <property type="match status" value="1"/>
</dbReference>
<dbReference type="PANTHER" id="PTHR45138">
    <property type="entry name" value="REGULATORY COMPONENTS OF SENSORY TRANSDUCTION SYSTEM"/>
    <property type="match status" value="1"/>
</dbReference>
<dbReference type="SUPFAM" id="SSF52172">
    <property type="entry name" value="CheY-like"/>
    <property type="match status" value="2"/>
</dbReference>
<evidence type="ECO:0000256" key="2">
    <source>
        <dbReference type="ARBA" id="ARBA00034247"/>
    </source>
</evidence>
<name>A0ABN4XGI8_9RHOB</name>
<sequence length="464" mass="50467">MPGTILIVDDVATNRIVLKAKLTGARYNTLQAASAAEALALATTERPRLILLDITLPDMTGEAVIKRLRNDPQTRRIPIIAMTQRDIPELRVALLAAGANDVLVKPFDELVLLARLRSLIRAHAGDEDSALREQTCRALGFAEAANEFAPPARIAMIAPDPTEGMRWKAALAPRLEASRILLTSYEQPCGGDPARRPPDLFVIGADLVHRGDGLRLMSELRSHPETRHAAILIACMPEASETQASALDLGADDLLPSDISTPLAAQETALRIGAQLRRKQLSDQLRLSVDEGLRLALVDPLTGLHNRRYVNAHLARMSERARSTGRGYAVMLLDLDRFKSVNDTYGHGAGDEVLTNIARHLRRSLRDVALIGRIGGEEFLVALPDSSLDESYRIAERLRRDIEETTITLPDGSKMQATISIGLAFGGTRRDDPQHLIDEADAALLCAKGSGRNQVSLAPHTNAA</sequence>
<dbReference type="SMART" id="SM00448">
    <property type="entry name" value="REC"/>
    <property type="match status" value="1"/>
</dbReference>
<dbReference type="Pfam" id="PF00990">
    <property type="entry name" value="GGDEF"/>
    <property type="match status" value="1"/>
</dbReference>
<dbReference type="InterPro" id="IPR000160">
    <property type="entry name" value="GGDEF_dom"/>
</dbReference>
<feature type="modified residue" description="4-aspartylphosphate" evidence="3">
    <location>
        <position position="53"/>
    </location>
</feature>
<evidence type="ECO:0000259" key="5">
    <source>
        <dbReference type="PROSITE" id="PS50887"/>
    </source>
</evidence>
<evidence type="ECO:0000313" key="6">
    <source>
        <dbReference type="EMBL" id="AQS49252.1"/>
    </source>
</evidence>
<dbReference type="RefSeq" id="WP_075774046.1">
    <property type="nucleotide sequence ID" value="NZ_CP019437.1"/>
</dbReference>
<dbReference type="InterPro" id="IPR029787">
    <property type="entry name" value="Nucleotide_cyclase"/>
</dbReference>
<dbReference type="InterPro" id="IPR050469">
    <property type="entry name" value="Diguanylate_Cyclase"/>
</dbReference>
<dbReference type="SMART" id="SM00267">
    <property type="entry name" value="GGDEF"/>
    <property type="match status" value="1"/>
</dbReference>
<accession>A0ABN4XGI8</accession>
<reference evidence="6 7" key="1">
    <citation type="submission" date="2017-01" db="EMBL/GenBank/DDBJ databases">
        <title>The complete genome sequence of a sulfur-oxidizing marine bacterium Thioclava sp. 25B10_4T.</title>
        <authorList>
            <person name="Liu Y."/>
            <person name="Lai Q."/>
            <person name="Shao Z."/>
        </authorList>
    </citation>
    <scope>NUCLEOTIDE SEQUENCE [LARGE SCALE GENOMIC DNA]</scope>
    <source>
        <strain evidence="6 7">25B10_4</strain>
    </source>
</reference>
<dbReference type="EMBL" id="CP019437">
    <property type="protein sequence ID" value="AQS49252.1"/>
    <property type="molecule type" value="Genomic_DNA"/>
</dbReference>
<dbReference type="Proteomes" id="UP000185622">
    <property type="component" value="Chromosome"/>
</dbReference>
<feature type="domain" description="GGDEF" evidence="5">
    <location>
        <begin position="326"/>
        <end position="460"/>
    </location>
</feature>
<dbReference type="PANTHER" id="PTHR45138:SF9">
    <property type="entry name" value="DIGUANYLATE CYCLASE DGCM-RELATED"/>
    <property type="match status" value="1"/>
</dbReference>
<comment type="catalytic activity">
    <reaction evidence="2">
        <text>2 GTP = 3',3'-c-di-GMP + 2 diphosphate</text>
        <dbReference type="Rhea" id="RHEA:24898"/>
        <dbReference type="ChEBI" id="CHEBI:33019"/>
        <dbReference type="ChEBI" id="CHEBI:37565"/>
        <dbReference type="ChEBI" id="CHEBI:58805"/>
        <dbReference type="EC" id="2.7.7.65"/>
    </reaction>
</comment>